<comment type="caution">
    <text evidence="1">The sequence shown here is derived from an EMBL/GenBank/DDBJ whole genome shotgun (WGS) entry which is preliminary data.</text>
</comment>
<gene>
    <name evidence="1" type="ORF">LITE_LOCUS33565</name>
</gene>
<accession>A0AAV0NIW9</accession>
<evidence type="ECO:0000313" key="1">
    <source>
        <dbReference type="EMBL" id="CAI0458484.1"/>
    </source>
</evidence>
<keyword evidence="2" id="KW-1185">Reference proteome</keyword>
<sequence>MDGTLLLFLQVDNYIIGALCGVMNQMASACGENNKFLAMVCQALLGQVLLVKDLKIVTLWSFGS</sequence>
<dbReference type="EMBL" id="CAMGYJ010000008">
    <property type="protein sequence ID" value="CAI0458484.1"/>
    <property type="molecule type" value="Genomic_DNA"/>
</dbReference>
<dbReference type="Proteomes" id="UP001154282">
    <property type="component" value="Unassembled WGS sequence"/>
</dbReference>
<dbReference type="AlphaFoldDB" id="A0AAV0NIW9"/>
<protein>
    <submittedName>
        <fullName evidence="1">Uncharacterized protein</fullName>
    </submittedName>
</protein>
<reference evidence="1" key="1">
    <citation type="submission" date="2022-08" db="EMBL/GenBank/DDBJ databases">
        <authorList>
            <person name="Gutierrez-Valencia J."/>
        </authorList>
    </citation>
    <scope>NUCLEOTIDE SEQUENCE</scope>
</reference>
<proteinExistence type="predicted"/>
<name>A0AAV0NIW9_9ROSI</name>
<organism evidence="1 2">
    <name type="scientific">Linum tenue</name>
    <dbReference type="NCBI Taxonomy" id="586396"/>
    <lineage>
        <taxon>Eukaryota</taxon>
        <taxon>Viridiplantae</taxon>
        <taxon>Streptophyta</taxon>
        <taxon>Embryophyta</taxon>
        <taxon>Tracheophyta</taxon>
        <taxon>Spermatophyta</taxon>
        <taxon>Magnoliopsida</taxon>
        <taxon>eudicotyledons</taxon>
        <taxon>Gunneridae</taxon>
        <taxon>Pentapetalae</taxon>
        <taxon>rosids</taxon>
        <taxon>fabids</taxon>
        <taxon>Malpighiales</taxon>
        <taxon>Linaceae</taxon>
        <taxon>Linum</taxon>
    </lineage>
</organism>
<evidence type="ECO:0000313" key="2">
    <source>
        <dbReference type="Proteomes" id="UP001154282"/>
    </source>
</evidence>